<keyword evidence="3" id="KW-1185">Reference proteome</keyword>
<feature type="region of interest" description="Disordered" evidence="1">
    <location>
        <begin position="166"/>
        <end position="210"/>
    </location>
</feature>
<dbReference type="EMBL" id="KZ994168">
    <property type="protein sequence ID" value="RKO93625.1"/>
    <property type="molecule type" value="Genomic_DNA"/>
</dbReference>
<feature type="region of interest" description="Disordered" evidence="1">
    <location>
        <begin position="119"/>
        <end position="149"/>
    </location>
</feature>
<dbReference type="Proteomes" id="UP000269721">
    <property type="component" value="Unassembled WGS sequence"/>
</dbReference>
<reference evidence="3" key="1">
    <citation type="journal article" date="2018" name="Nat. Microbiol.">
        <title>Leveraging single-cell genomics to expand the fungal tree of life.</title>
        <authorList>
            <person name="Ahrendt S.R."/>
            <person name="Quandt C.A."/>
            <person name="Ciobanu D."/>
            <person name="Clum A."/>
            <person name="Salamov A."/>
            <person name="Andreopoulos B."/>
            <person name="Cheng J.F."/>
            <person name="Woyke T."/>
            <person name="Pelin A."/>
            <person name="Henrissat B."/>
            <person name="Reynolds N.K."/>
            <person name="Benny G.L."/>
            <person name="Smith M.E."/>
            <person name="James T.Y."/>
            <person name="Grigoriev I.V."/>
        </authorList>
    </citation>
    <scope>NUCLEOTIDE SEQUENCE [LARGE SCALE GENOMIC DNA]</scope>
</reference>
<evidence type="ECO:0000256" key="1">
    <source>
        <dbReference type="SAM" id="MobiDB-lite"/>
    </source>
</evidence>
<accession>A0A4P9WN04</accession>
<organism evidence="2 3">
    <name type="scientific">Blyttiomyces helicus</name>
    <dbReference type="NCBI Taxonomy" id="388810"/>
    <lineage>
        <taxon>Eukaryota</taxon>
        <taxon>Fungi</taxon>
        <taxon>Fungi incertae sedis</taxon>
        <taxon>Chytridiomycota</taxon>
        <taxon>Chytridiomycota incertae sedis</taxon>
        <taxon>Chytridiomycetes</taxon>
        <taxon>Chytridiomycetes incertae sedis</taxon>
        <taxon>Blyttiomyces</taxon>
    </lineage>
</organism>
<feature type="compositionally biased region" description="Basic and acidic residues" evidence="1">
    <location>
        <begin position="172"/>
        <end position="200"/>
    </location>
</feature>
<evidence type="ECO:0000313" key="3">
    <source>
        <dbReference type="Proteomes" id="UP000269721"/>
    </source>
</evidence>
<dbReference type="AlphaFoldDB" id="A0A4P9WN04"/>
<sequence>MITINSVTNEAAPISTKYSSTKPSNGVANILLDHQGRQQYTHDLQQLPHQVLNQQEQQRPVDRQHRKLQQDPMINRLSDMNIVIRPAAHSVNYKDATIEIRRCPYGCLRKTIKEPFINSRSIRFNSDRRVQGPVNQQEGQPHQRRNQEQQEPVIYHHPQPAYQLHRVPNQPEHVHDDMVKRDVQVTAHPEHQDEPRDQPQDPKGSSYECQ</sequence>
<gene>
    <name evidence="2" type="ORF">BDK51DRAFT_44313</name>
</gene>
<protein>
    <submittedName>
        <fullName evidence="2">Uncharacterized protein</fullName>
    </submittedName>
</protein>
<proteinExistence type="predicted"/>
<evidence type="ECO:0000313" key="2">
    <source>
        <dbReference type="EMBL" id="RKO93625.1"/>
    </source>
</evidence>
<name>A0A4P9WN04_9FUNG</name>